<keyword evidence="2" id="KW-0732">Signal</keyword>
<evidence type="ECO:0008006" key="5">
    <source>
        <dbReference type="Google" id="ProtNLM"/>
    </source>
</evidence>
<proteinExistence type="predicted"/>
<reference evidence="3" key="1">
    <citation type="journal article" date="2023" name="Science">
        <title>Genome structures resolve the early diversification of teleost fishes.</title>
        <authorList>
            <person name="Parey E."/>
            <person name="Louis A."/>
            <person name="Montfort J."/>
            <person name="Bouchez O."/>
            <person name="Roques C."/>
            <person name="Iampietro C."/>
            <person name="Lluch J."/>
            <person name="Castinel A."/>
            <person name="Donnadieu C."/>
            <person name="Desvignes T."/>
            <person name="Floi Bucao C."/>
            <person name="Jouanno E."/>
            <person name="Wen M."/>
            <person name="Mejri S."/>
            <person name="Dirks R."/>
            <person name="Jansen H."/>
            <person name="Henkel C."/>
            <person name="Chen W.J."/>
            <person name="Zahm M."/>
            <person name="Cabau C."/>
            <person name="Klopp C."/>
            <person name="Thompson A.W."/>
            <person name="Robinson-Rechavi M."/>
            <person name="Braasch I."/>
            <person name="Lecointre G."/>
            <person name="Bobe J."/>
            <person name="Postlethwait J.H."/>
            <person name="Berthelot C."/>
            <person name="Roest Crollius H."/>
            <person name="Guiguen Y."/>
        </authorList>
    </citation>
    <scope>NUCLEOTIDE SEQUENCE</scope>
    <source>
        <strain evidence="3">WJC10195</strain>
    </source>
</reference>
<protein>
    <recommendedName>
        <fullName evidence="5">Secreted protein</fullName>
    </recommendedName>
</protein>
<dbReference type="AlphaFoldDB" id="A0A9Q1IFL9"/>
<feature type="chain" id="PRO_5040239936" description="Secreted protein" evidence="2">
    <location>
        <begin position="36"/>
        <end position="109"/>
    </location>
</feature>
<evidence type="ECO:0000313" key="3">
    <source>
        <dbReference type="EMBL" id="KAJ8340033.1"/>
    </source>
</evidence>
<name>A0A9Q1IFL9_SYNKA</name>
<accession>A0A9Q1IFL9</accession>
<feature type="region of interest" description="Disordered" evidence="1">
    <location>
        <begin position="47"/>
        <end position="70"/>
    </location>
</feature>
<dbReference type="EMBL" id="JAINUF010000016">
    <property type="protein sequence ID" value="KAJ8340033.1"/>
    <property type="molecule type" value="Genomic_DNA"/>
</dbReference>
<evidence type="ECO:0000313" key="4">
    <source>
        <dbReference type="Proteomes" id="UP001152622"/>
    </source>
</evidence>
<feature type="signal peptide" evidence="2">
    <location>
        <begin position="1"/>
        <end position="35"/>
    </location>
</feature>
<evidence type="ECO:0000256" key="2">
    <source>
        <dbReference type="SAM" id="SignalP"/>
    </source>
</evidence>
<dbReference type="Proteomes" id="UP001152622">
    <property type="component" value="Chromosome 16"/>
</dbReference>
<keyword evidence="4" id="KW-1185">Reference proteome</keyword>
<sequence length="109" mass="11970">MKWDKRAHFFSTAHVRRISPLCLKAFAVIVPLCAGAKNAQCSRDPRIVASRGQGKGPPSSPSECVRGRGPGEFRRLSEKSAARRRLYSPSPTTTSCWGRPKAVAMWSEA</sequence>
<evidence type="ECO:0000256" key="1">
    <source>
        <dbReference type="SAM" id="MobiDB-lite"/>
    </source>
</evidence>
<comment type="caution">
    <text evidence="3">The sequence shown here is derived from an EMBL/GenBank/DDBJ whole genome shotgun (WGS) entry which is preliminary data.</text>
</comment>
<organism evidence="3 4">
    <name type="scientific">Synaphobranchus kaupii</name>
    <name type="common">Kaup's arrowtooth eel</name>
    <dbReference type="NCBI Taxonomy" id="118154"/>
    <lineage>
        <taxon>Eukaryota</taxon>
        <taxon>Metazoa</taxon>
        <taxon>Chordata</taxon>
        <taxon>Craniata</taxon>
        <taxon>Vertebrata</taxon>
        <taxon>Euteleostomi</taxon>
        <taxon>Actinopterygii</taxon>
        <taxon>Neopterygii</taxon>
        <taxon>Teleostei</taxon>
        <taxon>Anguilliformes</taxon>
        <taxon>Synaphobranchidae</taxon>
        <taxon>Synaphobranchus</taxon>
    </lineage>
</organism>
<gene>
    <name evidence="3" type="ORF">SKAU_G00346660</name>
</gene>